<dbReference type="AlphaFoldDB" id="A0A1H8N3I9"/>
<evidence type="ECO:0000313" key="2">
    <source>
        <dbReference type="Proteomes" id="UP000183898"/>
    </source>
</evidence>
<proteinExistence type="predicted"/>
<dbReference type="Proteomes" id="UP000183898">
    <property type="component" value="Unassembled WGS sequence"/>
</dbReference>
<accession>A0A1H8N3I9</accession>
<protein>
    <submittedName>
        <fullName evidence="1">Uncharacterized protein</fullName>
    </submittedName>
</protein>
<organism evidence="1 2">
    <name type="scientific">Nitrosospira multiformis</name>
    <dbReference type="NCBI Taxonomy" id="1231"/>
    <lineage>
        <taxon>Bacteria</taxon>
        <taxon>Pseudomonadati</taxon>
        <taxon>Pseudomonadota</taxon>
        <taxon>Betaproteobacteria</taxon>
        <taxon>Nitrosomonadales</taxon>
        <taxon>Nitrosomonadaceae</taxon>
        <taxon>Nitrosospira</taxon>
    </lineage>
</organism>
<evidence type="ECO:0000313" key="1">
    <source>
        <dbReference type="EMBL" id="SEO24033.1"/>
    </source>
</evidence>
<gene>
    <name evidence="1" type="ORF">SAMN05216404_1155</name>
</gene>
<dbReference type="EMBL" id="FOCT01000015">
    <property type="protein sequence ID" value="SEO24033.1"/>
    <property type="molecule type" value="Genomic_DNA"/>
</dbReference>
<sequence>MGAHFALTLGISRFILIQVLKTPFSENFVGWIVEI</sequence>
<name>A0A1H8N3I9_9PROT</name>
<reference evidence="1 2" key="1">
    <citation type="submission" date="2016-10" db="EMBL/GenBank/DDBJ databases">
        <authorList>
            <person name="de Groot N.N."/>
        </authorList>
    </citation>
    <scope>NUCLEOTIDE SEQUENCE [LARGE SCALE GENOMIC DNA]</scope>
    <source>
        <strain evidence="1 2">Nl18</strain>
    </source>
</reference>